<dbReference type="STRING" id="2512241.A0A553HYV1"/>
<evidence type="ECO:0000313" key="6">
    <source>
        <dbReference type="Proteomes" id="UP000319160"/>
    </source>
</evidence>
<keyword evidence="3" id="KW-0812">Transmembrane</keyword>
<keyword evidence="3" id="KW-0472">Membrane</keyword>
<evidence type="ECO:0000256" key="1">
    <source>
        <dbReference type="ARBA" id="ARBA00009219"/>
    </source>
</evidence>
<dbReference type="PANTHER" id="PTHR43245">
    <property type="entry name" value="BIFUNCTIONAL POLYMYXIN RESISTANCE PROTEIN ARNA"/>
    <property type="match status" value="1"/>
</dbReference>
<dbReference type="EMBL" id="VFLP01000031">
    <property type="protein sequence ID" value="TRX93131.1"/>
    <property type="molecule type" value="Genomic_DNA"/>
</dbReference>
<evidence type="ECO:0000256" key="3">
    <source>
        <dbReference type="SAM" id="Phobius"/>
    </source>
</evidence>
<keyword evidence="2" id="KW-0560">Oxidoreductase</keyword>
<feature type="transmembrane region" description="Helical" evidence="3">
    <location>
        <begin position="6"/>
        <end position="26"/>
    </location>
</feature>
<comment type="similarity">
    <text evidence="1">Belongs to the 3-beta-HSD family.</text>
</comment>
<dbReference type="SUPFAM" id="SSF51735">
    <property type="entry name" value="NAD(P)-binding Rossmann-fold domains"/>
    <property type="match status" value="1"/>
</dbReference>
<gene>
    <name evidence="5" type="ORF">FHL15_005999</name>
</gene>
<dbReference type="Gene3D" id="3.40.50.720">
    <property type="entry name" value="NAD(P)-binding Rossmann-like Domain"/>
    <property type="match status" value="1"/>
</dbReference>
<dbReference type="GO" id="GO:0006694">
    <property type="term" value="P:steroid biosynthetic process"/>
    <property type="evidence" value="ECO:0007669"/>
    <property type="project" value="InterPro"/>
</dbReference>
<protein>
    <recommendedName>
        <fullName evidence="4">3-beta hydroxysteroid dehydrogenase/isomerase domain-containing protein</fullName>
    </recommendedName>
</protein>
<dbReference type="Proteomes" id="UP000319160">
    <property type="component" value="Unassembled WGS sequence"/>
</dbReference>
<dbReference type="GO" id="GO:0016616">
    <property type="term" value="F:oxidoreductase activity, acting on the CH-OH group of donors, NAD or NADP as acceptor"/>
    <property type="evidence" value="ECO:0007669"/>
    <property type="project" value="InterPro"/>
</dbReference>
<organism evidence="5 6">
    <name type="scientific">Xylaria flabelliformis</name>
    <dbReference type="NCBI Taxonomy" id="2512241"/>
    <lineage>
        <taxon>Eukaryota</taxon>
        <taxon>Fungi</taxon>
        <taxon>Dikarya</taxon>
        <taxon>Ascomycota</taxon>
        <taxon>Pezizomycotina</taxon>
        <taxon>Sordariomycetes</taxon>
        <taxon>Xylariomycetidae</taxon>
        <taxon>Xylariales</taxon>
        <taxon>Xylariaceae</taxon>
        <taxon>Xylaria</taxon>
    </lineage>
</organism>
<evidence type="ECO:0000256" key="2">
    <source>
        <dbReference type="ARBA" id="ARBA00023002"/>
    </source>
</evidence>
<feature type="domain" description="3-beta hydroxysteroid dehydrogenase/isomerase" evidence="4">
    <location>
        <begin position="79"/>
        <end position="355"/>
    </location>
</feature>
<dbReference type="Pfam" id="PF01073">
    <property type="entry name" value="3Beta_HSD"/>
    <property type="match status" value="1"/>
</dbReference>
<dbReference type="PANTHER" id="PTHR43245:SF51">
    <property type="entry name" value="SHORT CHAIN DEHYDROGENASE_REDUCTASE FAMILY 42E, MEMBER 2"/>
    <property type="match status" value="1"/>
</dbReference>
<reference evidence="6" key="1">
    <citation type="submission" date="2019-06" db="EMBL/GenBank/DDBJ databases">
        <title>Draft genome sequence of the griseofulvin-producing fungus Xylaria cubensis strain G536.</title>
        <authorList>
            <person name="Mead M.E."/>
            <person name="Raja H.A."/>
            <person name="Steenwyk J.L."/>
            <person name="Knowles S.L."/>
            <person name="Oberlies N.H."/>
            <person name="Rokas A."/>
        </authorList>
    </citation>
    <scope>NUCLEOTIDE SEQUENCE [LARGE SCALE GENOMIC DNA]</scope>
    <source>
        <strain evidence="6">G536</strain>
    </source>
</reference>
<accession>A0A553HYV1</accession>
<keyword evidence="3" id="KW-1133">Transmembrane helix</keyword>
<dbReference type="OrthoDB" id="10058185at2759"/>
<dbReference type="InterPro" id="IPR036291">
    <property type="entry name" value="NAD(P)-bd_dom_sf"/>
</dbReference>
<evidence type="ECO:0000259" key="4">
    <source>
        <dbReference type="Pfam" id="PF01073"/>
    </source>
</evidence>
<keyword evidence="6" id="KW-1185">Reference proteome</keyword>
<evidence type="ECO:0000313" key="5">
    <source>
        <dbReference type="EMBL" id="TRX93131.1"/>
    </source>
</evidence>
<dbReference type="AlphaFoldDB" id="A0A553HYV1"/>
<dbReference type="InterPro" id="IPR050177">
    <property type="entry name" value="Lipid_A_modif_metabolic_enz"/>
</dbReference>
<name>A0A553HYV1_9PEZI</name>
<proteinExistence type="inferred from homology"/>
<dbReference type="InterPro" id="IPR002225">
    <property type="entry name" value="3Beta_OHSteriod_DH/Estase"/>
</dbReference>
<comment type="caution">
    <text evidence="5">The sequence shown here is derived from an EMBL/GenBank/DDBJ whole genome shotgun (WGS) entry which is preliminary data.</text>
</comment>
<sequence length="461" mass="50675">MDGLASAFQARWAAAILFLLGFAYLWRLNKVMSQTPPGAVQASPYRWADHEIKQTYKRIEENPINWREHLPPKANRRYVVTGGSGGVGGQIILHLLLRGEPPESIRIVDFRKVERADMTSGPAAKVDFAQADITSPSATQAAFNKPWPASVAKLPLTVFHTAALIAPADRTMGTYERIKRVNVDGTQNVMDAAKAAGATIFIATSSASIATRPASFWGNPFRRWPRNYFQLIDESDFDKPLRPHSQFFGNYAHTKAIAERLVCHANSPKFRTGTIRPSNAIYGSSNGDQVVGVVLRTQNAQSWMTNYVQNFVHGGHISLGHLQFEAALLRKEMPKCAGRPFVITDDGPPPTYGDVYYLCHVTAKTPVKLGILPPAPLLILAHIIELVAIGSRTPVLNWIFPAPKGTLAMLQPAVFHAGLNLVSTDEPAQRSVEQGGLGFKHVVTTMEGMCQQVAEWNKEHA</sequence>